<name>A0A4V4KHQ3_AURPU</name>
<feature type="transmembrane region" description="Helical" evidence="1">
    <location>
        <begin position="12"/>
        <end position="31"/>
    </location>
</feature>
<keyword evidence="1" id="KW-0812">Transmembrane</keyword>
<sequence>MKILLIGATGNLGLRLVAALLTHGHIVIAYVRSSRKLELLLPSNVYSQIIVVEGDATNTALIKGTILENDCDAVVNTAGVAAMAPWNKSDLPEIFSAVLKAVQQAGSERKEPLRVWFLAGLGVLHFPGTNTMLSNYQEIDARSVPIFLEYRQNIRLLRALSPHSHDDTREPGDQRADKDVRQLTACATTPPVWMDSWLKYIPFLGKVILAAMNASRYDTTLEQNAEFIASDLEDRDSRWIGVPVGIIDAKK</sequence>
<dbReference type="GO" id="GO:0016646">
    <property type="term" value="F:oxidoreductase activity, acting on the CH-NH group of donors, NAD or NADP as acceptor"/>
    <property type="evidence" value="ECO:0007669"/>
    <property type="project" value="TreeGrafter"/>
</dbReference>
<dbReference type="Gene3D" id="3.40.50.720">
    <property type="entry name" value="NAD(P)-binding Rossmann-like Domain"/>
    <property type="match status" value="1"/>
</dbReference>
<organism evidence="3 4">
    <name type="scientific">Aureobasidium pullulans</name>
    <name type="common">Black yeast</name>
    <name type="synonym">Pullularia pullulans</name>
    <dbReference type="NCBI Taxonomy" id="5580"/>
    <lineage>
        <taxon>Eukaryota</taxon>
        <taxon>Fungi</taxon>
        <taxon>Dikarya</taxon>
        <taxon>Ascomycota</taxon>
        <taxon>Pezizomycotina</taxon>
        <taxon>Dothideomycetes</taxon>
        <taxon>Dothideomycetidae</taxon>
        <taxon>Dothideales</taxon>
        <taxon>Saccotheciaceae</taxon>
        <taxon>Aureobasidium</taxon>
    </lineage>
</organism>
<reference evidence="3 4" key="1">
    <citation type="submission" date="2018-10" db="EMBL/GenBank/DDBJ databases">
        <title>Fifty Aureobasidium pullulans genomes reveal a recombining polyextremotolerant generalist.</title>
        <authorList>
            <person name="Gostincar C."/>
            <person name="Turk M."/>
            <person name="Zajc J."/>
            <person name="Gunde-Cimerman N."/>
        </authorList>
    </citation>
    <scope>NUCLEOTIDE SEQUENCE [LARGE SCALE GENOMIC DNA]</scope>
    <source>
        <strain evidence="3 4">EXF-3863</strain>
    </source>
</reference>
<feature type="domain" description="NAD(P)-binding" evidence="2">
    <location>
        <begin position="7"/>
        <end position="109"/>
    </location>
</feature>
<accession>A0A4V4KHQ3</accession>
<dbReference type="EMBL" id="QZBM01000634">
    <property type="protein sequence ID" value="THZ12061.1"/>
    <property type="molecule type" value="Genomic_DNA"/>
</dbReference>
<dbReference type="Pfam" id="PF13460">
    <property type="entry name" value="NAD_binding_10"/>
    <property type="match status" value="1"/>
</dbReference>
<evidence type="ECO:0000256" key="1">
    <source>
        <dbReference type="SAM" id="Phobius"/>
    </source>
</evidence>
<dbReference type="PANTHER" id="PTHR43355">
    <property type="entry name" value="FLAVIN REDUCTASE (NADPH)"/>
    <property type="match status" value="1"/>
</dbReference>
<dbReference type="InterPro" id="IPR036291">
    <property type="entry name" value="NAD(P)-bd_dom_sf"/>
</dbReference>
<evidence type="ECO:0000313" key="4">
    <source>
        <dbReference type="Proteomes" id="UP000308005"/>
    </source>
</evidence>
<evidence type="ECO:0000259" key="2">
    <source>
        <dbReference type="Pfam" id="PF13460"/>
    </source>
</evidence>
<evidence type="ECO:0000313" key="3">
    <source>
        <dbReference type="EMBL" id="THZ12061.1"/>
    </source>
</evidence>
<keyword evidence="1" id="KW-0472">Membrane</keyword>
<comment type="caution">
    <text evidence="3">The sequence shown here is derived from an EMBL/GenBank/DDBJ whole genome shotgun (WGS) entry which is preliminary data.</text>
</comment>
<dbReference type="InterPro" id="IPR051606">
    <property type="entry name" value="Polyketide_Oxido-like"/>
</dbReference>
<gene>
    <name evidence="3" type="ORF">D6C91_08781</name>
</gene>
<dbReference type="InterPro" id="IPR016040">
    <property type="entry name" value="NAD(P)-bd_dom"/>
</dbReference>
<dbReference type="PANTHER" id="PTHR43355:SF7">
    <property type="entry name" value="NAD(P)-BINDING DOMAIN-CONTAINING PROTEIN"/>
    <property type="match status" value="1"/>
</dbReference>
<keyword evidence="1" id="KW-1133">Transmembrane helix</keyword>
<dbReference type="SUPFAM" id="SSF51735">
    <property type="entry name" value="NAD(P)-binding Rossmann-fold domains"/>
    <property type="match status" value="1"/>
</dbReference>
<proteinExistence type="predicted"/>
<dbReference type="AlphaFoldDB" id="A0A4V4KHQ3"/>
<dbReference type="Proteomes" id="UP000308005">
    <property type="component" value="Unassembled WGS sequence"/>
</dbReference>
<protein>
    <submittedName>
        <fullName evidence="3">NAD(P)-binding protein</fullName>
    </submittedName>
</protein>